<dbReference type="GO" id="GO:0032259">
    <property type="term" value="P:methylation"/>
    <property type="evidence" value="ECO:0007669"/>
    <property type="project" value="UniProtKB-KW"/>
</dbReference>
<keyword evidence="2" id="KW-0808">Transferase</keyword>
<evidence type="ECO:0000259" key="4">
    <source>
        <dbReference type="Pfam" id="PF10672"/>
    </source>
</evidence>
<dbReference type="PANTHER" id="PTHR43042">
    <property type="entry name" value="SAM-DEPENDENT METHYLTRANSFERASE"/>
    <property type="match status" value="1"/>
</dbReference>
<evidence type="ECO:0000256" key="2">
    <source>
        <dbReference type="ARBA" id="ARBA00022679"/>
    </source>
</evidence>
<dbReference type="InterPro" id="IPR019614">
    <property type="entry name" value="SAM-dep_methyl-trfase"/>
</dbReference>
<dbReference type="PANTHER" id="PTHR43042:SF3">
    <property type="entry name" value="RIBOSOMAL RNA LARGE SUBUNIT METHYLTRANSFERASE YWBD-RELATED"/>
    <property type="match status" value="1"/>
</dbReference>
<proteinExistence type="predicted"/>
<sequence length="318" mass="36018">MRETMPQLYEQIVKQALDKRKDIASADTNCFRLIDGAGDGCPGLWIDWFDGRALIQIKDENSFSIEELQELASELQAGSAYLKLLDQHQKESPVHLAGRQIEQPFCVLENGIRYEVDFMSGYSQGIFLDQRNNRQEVGTRVQIDGKDARVLNLFAYTCGFSVAAAVAGAITTSVDLSRTYLNWGQKNFQHNSLNPAQHYFTKGDVFQWLLAFARKGRTWHSIILDPPTFSRGEKKKVFRVENDYGELVHLSAQVLEPDGWMLCCANTRTHSAEDFEQQVQAGIQTAGRSILSKHFAPMPCDFPGEQYLKSLWIEVKQA</sequence>
<dbReference type="SUPFAM" id="SSF53335">
    <property type="entry name" value="S-adenosyl-L-methionine-dependent methyltransferases"/>
    <property type="match status" value="1"/>
</dbReference>
<dbReference type="InterPro" id="IPR029063">
    <property type="entry name" value="SAM-dependent_MTases_sf"/>
</dbReference>
<dbReference type="GO" id="GO:0008168">
    <property type="term" value="F:methyltransferase activity"/>
    <property type="evidence" value="ECO:0007669"/>
    <property type="project" value="UniProtKB-KW"/>
</dbReference>
<evidence type="ECO:0000313" key="5">
    <source>
        <dbReference type="EMBL" id="OIP96875.1"/>
    </source>
</evidence>
<dbReference type="Gene3D" id="3.40.50.150">
    <property type="entry name" value="Vaccinia Virus protein VP39"/>
    <property type="match status" value="1"/>
</dbReference>
<dbReference type="Gene3D" id="3.30.750.80">
    <property type="entry name" value="RNA methyltransferase domain (HRMD) like"/>
    <property type="match status" value="1"/>
</dbReference>
<evidence type="ECO:0000256" key="3">
    <source>
        <dbReference type="ARBA" id="ARBA00022691"/>
    </source>
</evidence>
<keyword evidence="1" id="KW-0489">Methyltransferase</keyword>
<dbReference type="STRING" id="1817892.AUK40_04420"/>
<dbReference type="Proteomes" id="UP000183245">
    <property type="component" value="Unassembled WGS sequence"/>
</dbReference>
<protein>
    <recommendedName>
        <fullName evidence="4">S-adenosylmethionine-dependent methyltransferase domain-containing protein</fullName>
    </recommendedName>
</protein>
<evidence type="ECO:0000313" key="6">
    <source>
        <dbReference type="Proteomes" id="UP000183245"/>
    </source>
</evidence>
<comment type="caution">
    <text evidence="5">The sequence shown here is derived from an EMBL/GenBank/DDBJ whole genome shotgun (WGS) entry which is preliminary data.</text>
</comment>
<dbReference type="AlphaFoldDB" id="A0A1J5IJK3"/>
<keyword evidence="3" id="KW-0949">S-adenosyl-L-methionine</keyword>
<dbReference type="Pfam" id="PF10672">
    <property type="entry name" value="Methyltrans_SAM"/>
    <property type="match status" value="1"/>
</dbReference>
<name>A0A1J5IJK3_9BACT</name>
<organism evidence="5 6">
    <name type="scientific">Candidatus Wirthbacteria bacterium CG2_30_54_11</name>
    <dbReference type="NCBI Taxonomy" id="1817892"/>
    <lineage>
        <taxon>Bacteria</taxon>
        <taxon>Candidatus Wirthbacteria</taxon>
    </lineage>
</organism>
<dbReference type="CDD" id="cd11572">
    <property type="entry name" value="RlmI_M_like"/>
    <property type="match status" value="1"/>
</dbReference>
<reference evidence="5 6" key="1">
    <citation type="journal article" date="2016" name="Environ. Microbiol.">
        <title>Genomic resolution of a cold subsurface aquifer community provides metabolic insights for novel microbes adapted to high CO concentrations.</title>
        <authorList>
            <person name="Probst A.J."/>
            <person name="Castelle C.J."/>
            <person name="Singh A."/>
            <person name="Brown C.T."/>
            <person name="Anantharaman K."/>
            <person name="Sharon I."/>
            <person name="Hug L.A."/>
            <person name="Burstein D."/>
            <person name="Emerson J.B."/>
            <person name="Thomas B.C."/>
            <person name="Banfield J.F."/>
        </authorList>
    </citation>
    <scope>NUCLEOTIDE SEQUENCE [LARGE SCALE GENOMIC DNA]</scope>
    <source>
        <strain evidence="5">CG2_30_54_11</strain>
    </source>
</reference>
<dbReference type="EMBL" id="MNZT01000077">
    <property type="protein sequence ID" value="OIP96875.1"/>
    <property type="molecule type" value="Genomic_DNA"/>
</dbReference>
<feature type="domain" description="S-adenosylmethionine-dependent methyltransferase" evidence="4">
    <location>
        <begin position="47"/>
        <end position="269"/>
    </location>
</feature>
<evidence type="ECO:0000256" key="1">
    <source>
        <dbReference type="ARBA" id="ARBA00022603"/>
    </source>
</evidence>
<accession>A0A1J5IJK3</accession>
<gene>
    <name evidence="5" type="ORF">AUK40_04420</name>
</gene>